<dbReference type="Gene3D" id="1.10.1760.20">
    <property type="match status" value="1"/>
</dbReference>
<feature type="transmembrane region" description="Helical" evidence="1">
    <location>
        <begin position="101"/>
        <end position="124"/>
    </location>
</feature>
<feature type="transmembrane region" description="Helical" evidence="1">
    <location>
        <begin position="130"/>
        <end position="150"/>
    </location>
</feature>
<evidence type="ECO:0000313" key="3">
    <source>
        <dbReference type="Proteomes" id="UP000013523"/>
    </source>
</evidence>
<dbReference type="InterPro" id="IPR024529">
    <property type="entry name" value="ECF_trnsprt_substrate-spec"/>
</dbReference>
<feature type="transmembrane region" description="Helical" evidence="1">
    <location>
        <begin position="6"/>
        <end position="24"/>
    </location>
</feature>
<keyword evidence="1" id="KW-0812">Transmembrane</keyword>
<proteinExistence type="predicted"/>
<dbReference type="OrthoDB" id="5431035at2"/>
<gene>
    <name evidence="2" type="ORF">Clopa_1223</name>
</gene>
<dbReference type="RefSeq" id="WP_015614536.1">
    <property type="nucleotide sequence ID" value="NC_021182.1"/>
</dbReference>
<dbReference type="STRING" id="86416.Clopa_1223"/>
<keyword evidence="3" id="KW-1185">Reference proteome</keyword>
<keyword evidence="1" id="KW-0472">Membrane</keyword>
<evidence type="ECO:0008006" key="4">
    <source>
        <dbReference type="Google" id="ProtNLM"/>
    </source>
</evidence>
<dbReference type="AlphaFoldDB" id="R4K0X0"/>
<keyword evidence="1" id="KW-1133">Transmembrane helix</keyword>
<dbReference type="Proteomes" id="UP000013523">
    <property type="component" value="Chromosome"/>
</dbReference>
<organism evidence="2 3">
    <name type="scientific">Clostridium pasteurianum BC1</name>
    <dbReference type="NCBI Taxonomy" id="86416"/>
    <lineage>
        <taxon>Bacteria</taxon>
        <taxon>Bacillati</taxon>
        <taxon>Bacillota</taxon>
        <taxon>Clostridia</taxon>
        <taxon>Eubacteriales</taxon>
        <taxon>Clostridiaceae</taxon>
        <taxon>Clostridium</taxon>
    </lineage>
</organism>
<feature type="transmembrane region" description="Helical" evidence="1">
    <location>
        <begin position="36"/>
        <end position="58"/>
    </location>
</feature>
<dbReference type="EMBL" id="CP003261">
    <property type="protein sequence ID" value="AGK96213.1"/>
    <property type="molecule type" value="Genomic_DNA"/>
</dbReference>
<feature type="transmembrane region" description="Helical" evidence="1">
    <location>
        <begin position="70"/>
        <end position="89"/>
    </location>
</feature>
<dbReference type="Pfam" id="PF12822">
    <property type="entry name" value="ECF_trnsprt"/>
    <property type="match status" value="1"/>
</dbReference>
<dbReference type="HOGENOM" id="CLU_115366_0_0_9"/>
<dbReference type="eggNOG" id="ENOG50332KJ">
    <property type="taxonomic scope" value="Bacteria"/>
</dbReference>
<evidence type="ECO:0000313" key="2">
    <source>
        <dbReference type="EMBL" id="AGK96213.1"/>
    </source>
</evidence>
<accession>R4K0X0</accession>
<protein>
    <recommendedName>
        <fullName evidence="4">Alpha-ribazole transporter</fullName>
    </recommendedName>
</protein>
<dbReference type="GO" id="GO:0022857">
    <property type="term" value="F:transmembrane transporter activity"/>
    <property type="evidence" value="ECO:0007669"/>
    <property type="project" value="InterPro"/>
</dbReference>
<evidence type="ECO:0000256" key="1">
    <source>
        <dbReference type="SAM" id="Phobius"/>
    </source>
</evidence>
<sequence length="161" mass="17563">MKTRKLVIMALFIAVSFLGANIKIMGTIAFDSMAGFLGCLILGPVYGAIIGALGHFLTAATSGFPYTLPVHMLIMVDMALTMFFFGIIYNKLSKINRYLGIIIAAIIGIIINGPISVLILVPIMGWAMMAMIPILCLAAFLNILIAYLVYKFLPENIKAWK</sequence>
<reference evidence="2 3" key="1">
    <citation type="submission" date="2012-01" db="EMBL/GenBank/DDBJ databases">
        <title>Complete sequence of chromosome of Clostridium pasteurianum BC1.</title>
        <authorList>
            <consortium name="US DOE Joint Genome Institute"/>
            <person name="Lucas S."/>
            <person name="Han J."/>
            <person name="Lapidus A."/>
            <person name="Cheng J.-F."/>
            <person name="Goodwin L."/>
            <person name="Pitluck S."/>
            <person name="Peters L."/>
            <person name="Mikhailova N."/>
            <person name="Teshima H."/>
            <person name="Detter J.C."/>
            <person name="Han C."/>
            <person name="Tapia R."/>
            <person name="Land M."/>
            <person name="Hauser L."/>
            <person name="Kyrpides N."/>
            <person name="Ivanova N."/>
            <person name="Pagani I."/>
            <person name="Dunn J."/>
            <person name="Taghavi S."/>
            <person name="Francis A."/>
            <person name="van der Lelie D."/>
            <person name="Woyke T."/>
        </authorList>
    </citation>
    <scope>NUCLEOTIDE SEQUENCE [LARGE SCALE GENOMIC DNA]</scope>
    <source>
        <strain evidence="2 3">BC1</strain>
    </source>
</reference>
<name>R4K0X0_CLOPA</name>
<dbReference type="PATRIC" id="fig|86416.3.peg.1223"/>
<dbReference type="KEGG" id="cpas:Clopa_1223"/>